<gene>
    <name evidence="2" type="ORF">ACH50_16340</name>
</gene>
<dbReference type="InterPro" id="IPR046188">
    <property type="entry name" value="DUF6216"/>
</dbReference>
<dbReference type="OrthoDB" id="6629674at2"/>
<keyword evidence="3" id="KW-1185">Reference proteome</keyword>
<dbReference type="PATRIC" id="fig|1656095.3.peg.3050"/>
<evidence type="ECO:0000313" key="2">
    <source>
        <dbReference type="EMBL" id="KMV33520.1"/>
    </source>
</evidence>
<sequence>MSSITEMINTEFSNAPVATFIALLTFVGAAFKLIIKIKNTLSKTEEENTRTLTLAGIPPFWLRFFLISLSTRKTPEVKKLDKAMGYIAFSLFLGSFLFTGPILVRTVKTPENHTLLIWKATGELFYISDAKAQESTLFSPPAWHIKKSDCPASDAPALSQHASPSPEVAKGICDLFITQEGREYLTRSIKTYPKGKRFVYVMLPFTELVLLWMAAGCALHLYYSAKLRKYILDEQEKALSYVR</sequence>
<dbReference type="EMBL" id="LFEJ01000022">
    <property type="protein sequence ID" value="KMV33520.1"/>
    <property type="molecule type" value="Genomic_DNA"/>
</dbReference>
<dbReference type="RefSeq" id="WP_048888384.1">
    <property type="nucleotide sequence ID" value="NZ_LFEJ01000022.1"/>
</dbReference>
<name>A0A0J8VLW5_9ENTR</name>
<organism evidence="2 3">
    <name type="scientific">Franconibacter pulveris</name>
    <dbReference type="NCBI Taxonomy" id="435910"/>
    <lineage>
        <taxon>Bacteria</taxon>
        <taxon>Pseudomonadati</taxon>
        <taxon>Pseudomonadota</taxon>
        <taxon>Gammaproteobacteria</taxon>
        <taxon>Enterobacterales</taxon>
        <taxon>Enterobacteriaceae</taxon>
        <taxon>Franconibacter</taxon>
    </lineage>
</organism>
<evidence type="ECO:0000256" key="1">
    <source>
        <dbReference type="SAM" id="Phobius"/>
    </source>
</evidence>
<feature type="transmembrane region" description="Helical" evidence="1">
    <location>
        <begin position="12"/>
        <end position="31"/>
    </location>
</feature>
<comment type="caution">
    <text evidence="2">The sequence shown here is derived from an EMBL/GenBank/DDBJ whole genome shotgun (WGS) entry which is preliminary data.</text>
</comment>
<accession>A0A0J8VLW5</accession>
<dbReference type="Proteomes" id="UP000037315">
    <property type="component" value="Unassembled WGS sequence"/>
</dbReference>
<evidence type="ECO:0000313" key="3">
    <source>
        <dbReference type="Proteomes" id="UP000037315"/>
    </source>
</evidence>
<reference evidence="2 3" key="1">
    <citation type="submission" date="2015-06" db="EMBL/GenBank/DDBJ databases">
        <title>Genome sequencing of Cronobacter sp. strain DJ34 isolated from petroleum contaminated sludge of Duliajan Oil Fields, Assam, India.</title>
        <authorList>
            <person name="Pal S."/>
            <person name="Banerjee T.D."/>
            <person name="Roy A."/>
            <person name="Sar P."/>
            <person name="Kazy S.K."/>
        </authorList>
    </citation>
    <scope>NUCLEOTIDE SEQUENCE [LARGE SCALE GENOMIC DNA]</scope>
    <source>
        <strain evidence="2 3">DJ34</strain>
    </source>
</reference>
<dbReference type="Pfam" id="PF19723">
    <property type="entry name" value="DUF6216"/>
    <property type="match status" value="1"/>
</dbReference>
<feature type="transmembrane region" description="Helical" evidence="1">
    <location>
        <begin position="198"/>
        <end position="223"/>
    </location>
</feature>
<proteinExistence type="predicted"/>
<feature type="transmembrane region" description="Helical" evidence="1">
    <location>
        <begin position="83"/>
        <end position="104"/>
    </location>
</feature>
<keyword evidence="1" id="KW-0472">Membrane</keyword>
<protein>
    <submittedName>
        <fullName evidence="2">Uncharacterized protein</fullName>
    </submittedName>
</protein>
<keyword evidence="1" id="KW-0812">Transmembrane</keyword>
<keyword evidence="1" id="KW-1133">Transmembrane helix</keyword>
<dbReference type="AlphaFoldDB" id="A0A0J8VLW5"/>